<gene>
    <name evidence="1" type="ORF">EDD18DRAFT_1163849</name>
</gene>
<organism evidence="1 2">
    <name type="scientific">Armillaria luteobubalina</name>
    <dbReference type="NCBI Taxonomy" id="153913"/>
    <lineage>
        <taxon>Eukaryota</taxon>
        <taxon>Fungi</taxon>
        <taxon>Dikarya</taxon>
        <taxon>Basidiomycota</taxon>
        <taxon>Agaricomycotina</taxon>
        <taxon>Agaricomycetes</taxon>
        <taxon>Agaricomycetidae</taxon>
        <taxon>Agaricales</taxon>
        <taxon>Marasmiineae</taxon>
        <taxon>Physalacriaceae</taxon>
        <taxon>Armillaria</taxon>
    </lineage>
</organism>
<keyword evidence="2" id="KW-1185">Reference proteome</keyword>
<accession>A0AA39UPC9</accession>
<protein>
    <submittedName>
        <fullName evidence="1">Uncharacterized protein</fullName>
    </submittedName>
</protein>
<comment type="caution">
    <text evidence="1">The sequence shown here is derived from an EMBL/GenBank/DDBJ whole genome shotgun (WGS) entry which is preliminary data.</text>
</comment>
<dbReference type="Proteomes" id="UP001175228">
    <property type="component" value="Unassembled WGS sequence"/>
</dbReference>
<evidence type="ECO:0000313" key="2">
    <source>
        <dbReference type="Proteomes" id="UP001175228"/>
    </source>
</evidence>
<name>A0AA39UPC9_9AGAR</name>
<evidence type="ECO:0000313" key="1">
    <source>
        <dbReference type="EMBL" id="KAK0496768.1"/>
    </source>
</evidence>
<sequence length="192" mass="21265">MVVNGILEGLKIDAPPGIPLRARTGVNGQGSTKPPSLTDMSGIFTGTMYSPQFISKAAARNVPNDSMVGRDRRQVGAHLLSVSVKRHGIWNEQDVIAGVKVAIERNMRLETQFSSTQGVSQQPSSVSRGVEDHRMIWQSENRISRQRPVSGGLFLQGHNEANIWAPQMGEYPSNGWFTRQRNQIASRTSLRW</sequence>
<dbReference type="EMBL" id="JAUEPU010000014">
    <property type="protein sequence ID" value="KAK0496768.1"/>
    <property type="molecule type" value="Genomic_DNA"/>
</dbReference>
<proteinExistence type="predicted"/>
<dbReference type="AlphaFoldDB" id="A0AA39UPC9"/>
<reference evidence="1" key="1">
    <citation type="submission" date="2023-06" db="EMBL/GenBank/DDBJ databases">
        <authorList>
            <consortium name="Lawrence Berkeley National Laboratory"/>
            <person name="Ahrendt S."/>
            <person name="Sahu N."/>
            <person name="Indic B."/>
            <person name="Wong-Bajracharya J."/>
            <person name="Merenyi Z."/>
            <person name="Ke H.-M."/>
            <person name="Monk M."/>
            <person name="Kocsube S."/>
            <person name="Drula E."/>
            <person name="Lipzen A."/>
            <person name="Balint B."/>
            <person name="Henrissat B."/>
            <person name="Andreopoulos B."/>
            <person name="Martin F.M."/>
            <person name="Harder C.B."/>
            <person name="Rigling D."/>
            <person name="Ford K.L."/>
            <person name="Foster G.D."/>
            <person name="Pangilinan J."/>
            <person name="Papanicolaou A."/>
            <person name="Barry K."/>
            <person name="LaButti K."/>
            <person name="Viragh M."/>
            <person name="Koriabine M."/>
            <person name="Yan M."/>
            <person name="Riley R."/>
            <person name="Champramary S."/>
            <person name="Plett K.L."/>
            <person name="Tsai I.J."/>
            <person name="Slot J."/>
            <person name="Sipos G."/>
            <person name="Plett J."/>
            <person name="Nagy L.G."/>
            <person name="Grigoriev I.V."/>
        </authorList>
    </citation>
    <scope>NUCLEOTIDE SEQUENCE</scope>
    <source>
        <strain evidence="1">HWK02</strain>
    </source>
</reference>